<dbReference type="Gene3D" id="3.60.130.10">
    <property type="entry name" value="Clavaminate synthase-like"/>
    <property type="match status" value="1"/>
</dbReference>
<evidence type="ECO:0000256" key="3">
    <source>
        <dbReference type="SAM" id="SignalP"/>
    </source>
</evidence>
<protein>
    <recommendedName>
        <fullName evidence="4">TauD/TfdA-like domain-containing protein</fullName>
    </recommendedName>
</protein>
<evidence type="ECO:0000256" key="2">
    <source>
        <dbReference type="SAM" id="MobiDB-lite"/>
    </source>
</evidence>
<dbReference type="Pfam" id="PF02668">
    <property type="entry name" value="TauD"/>
    <property type="match status" value="1"/>
</dbReference>
<dbReference type="InterPro" id="IPR042098">
    <property type="entry name" value="TauD-like_sf"/>
</dbReference>
<dbReference type="InterPro" id="IPR003819">
    <property type="entry name" value="TauD/TfdA-like"/>
</dbReference>
<keyword evidence="3" id="KW-0732">Signal</keyword>
<dbReference type="Proteomes" id="UP001530377">
    <property type="component" value="Unassembled WGS sequence"/>
</dbReference>
<sequence>MKVHAAALVLTLCASAMAFSPSSLSSSSVVVVPTTSSTRWSSTRLAMSTLDRPMSSSTPPARVSPDAGHVPDWEGRRNPTSPDEFMNSDPTSPNVGETMWECPLTRWDAEGINVREAQDMARDVPHCPLEIRASFEDNALGAEYFVRNRERLRDDLVKHGAIWFRGFDLMKTVRGNRLMHESLGLQPCLDPLHSSGLRKFASERDALYEEVNKPSLRQHYIGLHNESTAKRTAAYAAFVCFQRATEGGGRFLVADGAAILAELDPAVLERLYDRRVRISVSNLDIPPALPSLIKEGIRSLVDVAVAPKFDMDLEMMYEMDGKPGRLQAVETAESPINRHPVTGLPVWFNNAHNHARKLRDRRPCGVPEVGMTEVFYADTMDPLDLEDCLEIKRASEKHITALSMEPGDVLLVDNYRALHGRDVFQGDRFHAVTWFTWDRNEEWRGDERRIVEKNAFNKAINKMMDWLPKDFVSDQS</sequence>
<dbReference type="GO" id="GO:0016491">
    <property type="term" value="F:oxidoreductase activity"/>
    <property type="evidence" value="ECO:0007669"/>
    <property type="project" value="UniProtKB-KW"/>
</dbReference>
<evidence type="ECO:0000256" key="1">
    <source>
        <dbReference type="ARBA" id="ARBA00023002"/>
    </source>
</evidence>
<accession>A0ABD3RV21</accession>
<name>A0ABD3RV21_9STRA</name>
<feature type="chain" id="PRO_5044841658" description="TauD/TfdA-like domain-containing protein" evidence="3">
    <location>
        <begin position="19"/>
        <end position="476"/>
    </location>
</feature>
<feature type="domain" description="TauD/TfdA-like" evidence="4">
    <location>
        <begin position="148"/>
        <end position="429"/>
    </location>
</feature>
<keyword evidence="6" id="KW-1185">Reference proteome</keyword>
<evidence type="ECO:0000313" key="6">
    <source>
        <dbReference type="Proteomes" id="UP001530377"/>
    </source>
</evidence>
<feature type="region of interest" description="Disordered" evidence="2">
    <location>
        <begin position="50"/>
        <end position="97"/>
    </location>
</feature>
<evidence type="ECO:0000313" key="5">
    <source>
        <dbReference type="EMBL" id="KAL3816058.1"/>
    </source>
</evidence>
<dbReference type="PANTHER" id="PTHR10696">
    <property type="entry name" value="GAMMA-BUTYROBETAINE HYDROXYLASE-RELATED"/>
    <property type="match status" value="1"/>
</dbReference>
<dbReference type="PANTHER" id="PTHR10696:SF21">
    <property type="entry name" value="TAUD_TFDA-LIKE DOMAIN-CONTAINING PROTEIN"/>
    <property type="match status" value="1"/>
</dbReference>
<feature type="signal peptide" evidence="3">
    <location>
        <begin position="1"/>
        <end position="18"/>
    </location>
</feature>
<dbReference type="SUPFAM" id="SSF51197">
    <property type="entry name" value="Clavaminate synthase-like"/>
    <property type="match status" value="1"/>
</dbReference>
<proteinExistence type="predicted"/>
<dbReference type="AlphaFoldDB" id="A0ABD3RV21"/>
<dbReference type="InterPro" id="IPR050411">
    <property type="entry name" value="AlphaKG_dependent_hydroxylases"/>
</dbReference>
<comment type="caution">
    <text evidence="5">The sequence shown here is derived from an EMBL/GenBank/DDBJ whole genome shotgun (WGS) entry which is preliminary data.</text>
</comment>
<organism evidence="5 6">
    <name type="scientific">Cyclostephanos tholiformis</name>
    <dbReference type="NCBI Taxonomy" id="382380"/>
    <lineage>
        <taxon>Eukaryota</taxon>
        <taxon>Sar</taxon>
        <taxon>Stramenopiles</taxon>
        <taxon>Ochrophyta</taxon>
        <taxon>Bacillariophyta</taxon>
        <taxon>Coscinodiscophyceae</taxon>
        <taxon>Thalassiosirophycidae</taxon>
        <taxon>Stephanodiscales</taxon>
        <taxon>Stephanodiscaceae</taxon>
        <taxon>Cyclostephanos</taxon>
    </lineage>
</organism>
<evidence type="ECO:0000259" key="4">
    <source>
        <dbReference type="Pfam" id="PF02668"/>
    </source>
</evidence>
<gene>
    <name evidence="5" type="ORF">ACHAXA_010363</name>
</gene>
<keyword evidence="1" id="KW-0560">Oxidoreductase</keyword>
<dbReference type="EMBL" id="JALLPB020000168">
    <property type="protein sequence ID" value="KAL3816058.1"/>
    <property type="molecule type" value="Genomic_DNA"/>
</dbReference>
<reference evidence="5 6" key="1">
    <citation type="submission" date="2024-10" db="EMBL/GenBank/DDBJ databases">
        <title>Updated reference genomes for cyclostephanoid diatoms.</title>
        <authorList>
            <person name="Roberts W.R."/>
            <person name="Alverson A.J."/>
        </authorList>
    </citation>
    <scope>NUCLEOTIDE SEQUENCE [LARGE SCALE GENOMIC DNA]</scope>
    <source>
        <strain evidence="5 6">AJA228-03</strain>
    </source>
</reference>